<evidence type="ECO:0000256" key="6">
    <source>
        <dbReference type="ARBA" id="ARBA00019218"/>
    </source>
</evidence>
<evidence type="ECO:0000256" key="16">
    <source>
        <dbReference type="RuleBase" id="RU367136"/>
    </source>
</evidence>
<dbReference type="InterPro" id="IPR027054">
    <property type="entry name" value="ALG2"/>
</dbReference>
<evidence type="ECO:0000256" key="10">
    <source>
        <dbReference type="ARBA" id="ARBA00022824"/>
    </source>
</evidence>
<dbReference type="SUPFAM" id="SSF53756">
    <property type="entry name" value="UDP-Glycosyltransferase/glycogen phosphorylase"/>
    <property type="match status" value="1"/>
</dbReference>
<protein>
    <recommendedName>
        <fullName evidence="6 16">Alpha-1,3/1,6-mannosyltransferase ALG2</fullName>
        <ecNumber evidence="5 16">2.4.1.132</ecNumber>
        <ecNumber evidence="4 16">2.4.1.257</ecNumber>
    </recommendedName>
    <alternativeName>
        <fullName evidence="16">GDP-Man:Man(1)GlcNAc(2)-PP-Dol alpha-1,3-mannosyltransferase</fullName>
    </alternativeName>
</protein>
<dbReference type="UniPathway" id="UPA00378"/>
<comment type="function">
    <text evidence="1 16">Mannosylates Man(2)GlcNAc(2)-dolichol diphosphate and Man(1)GlcNAc(2)-dolichol diphosphate to form Man(3)GlcNAc(2)-dolichol diphosphate.</text>
</comment>
<feature type="transmembrane region" description="Helical" evidence="16">
    <location>
        <begin position="460"/>
        <end position="489"/>
    </location>
</feature>
<dbReference type="PANTHER" id="PTHR45918">
    <property type="entry name" value="ALPHA-1,3/1,6-MANNOSYLTRANSFERASE ALG2"/>
    <property type="match status" value="1"/>
</dbReference>
<dbReference type="Proteomes" id="UP000009328">
    <property type="component" value="Unassembled WGS sequence"/>
</dbReference>
<dbReference type="PANTHER" id="PTHR45918:SF1">
    <property type="entry name" value="ALPHA-1,3_1,6-MANNOSYLTRANSFERASE ALG2"/>
    <property type="match status" value="1"/>
</dbReference>
<dbReference type="Pfam" id="PF13439">
    <property type="entry name" value="Glyco_transf_4"/>
    <property type="match status" value="1"/>
</dbReference>
<dbReference type="InParanoid" id="K0KVX0"/>
<evidence type="ECO:0000313" key="19">
    <source>
        <dbReference type="EMBL" id="CCH45649.1"/>
    </source>
</evidence>
<evidence type="ECO:0000256" key="15">
    <source>
        <dbReference type="ARBA" id="ARBA00045104"/>
    </source>
</evidence>
<dbReference type="eggNOG" id="KOG0853">
    <property type="taxonomic scope" value="Eukaryota"/>
</dbReference>
<evidence type="ECO:0000256" key="11">
    <source>
        <dbReference type="ARBA" id="ARBA00022989"/>
    </source>
</evidence>
<comment type="pathway">
    <text evidence="3 16">Protein modification; protein glycosylation.</text>
</comment>
<evidence type="ECO:0000256" key="7">
    <source>
        <dbReference type="ARBA" id="ARBA00022676"/>
    </source>
</evidence>
<dbReference type="STRING" id="1206466.K0KVX0"/>
<dbReference type="GO" id="GO:0004378">
    <property type="term" value="F:GDP-Man:Man(1)GlcNAc(2)-PP-Dol alpha-1,3-mannosyltransferase activity"/>
    <property type="evidence" value="ECO:0007669"/>
    <property type="project" value="UniProtKB-UniRule"/>
</dbReference>
<keyword evidence="7 16" id="KW-0328">Glycosyltransferase</keyword>
<comment type="catalytic activity">
    <reaction evidence="15 16">
        <text>an alpha-D-Man-(1-&gt;3)-beta-D-Man-(1-&gt;4)-beta-D-GlcNAc-(1-&gt;4)-alpha-D-GlcNAc-diphospho-di-trans,poly-cis-dolichol + GDP-alpha-D-mannose = an alpha-D-Man-(1-&gt;3)-[alpha-D-Man-(1-&gt;6)]-beta-D-Man-(1-&gt;4)-beta-D-GlcNAc-(1-&gt;4)-alpha-D-GlcNAc-diphospho-di-trans,poly-cis-dolichol + GDP + H(+)</text>
        <dbReference type="Rhea" id="RHEA:29519"/>
        <dbReference type="Rhea" id="RHEA-COMP:19513"/>
        <dbReference type="Rhea" id="RHEA-COMP:19515"/>
        <dbReference type="ChEBI" id="CHEBI:15378"/>
        <dbReference type="ChEBI" id="CHEBI:57527"/>
        <dbReference type="ChEBI" id="CHEBI:58189"/>
        <dbReference type="ChEBI" id="CHEBI:132510"/>
        <dbReference type="ChEBI" id="CHEBI:132511"/>
        <dbReference type="EC" id="2.4.1.257"/>
    </reaction>
    <physiologicalReaction direction="left-to-right" evidence="15 16">
        <dbReference type="Rhea" id="RHEA:29520"/>
    </physiologicalReaction>
</comment>
<evidence type="ECO:0000256" key="3">
    <source>
        <dbReference type="ARBA" id="ARBA00004922"/>
    </source>
</evidence>
<keyword evidence="13" id="KW-0325">Glycoprotein</keyword>
<dbReference type="Gene3D" id="3.40.50.2000">
    <property type="entry name" value="Glycogen Phosphorylase B"/>
    <property type="match status" value="2"/>
</dbReference>
<comment type="subcellular location">
    <subcellularLocation>
        <location evidence="2 16">Endoplasmic reticulum membrane</location>
    </subcellularLocation>
</comment>
<evidence type="ECO:0000256" key="4">
    <source>
        <dbReference type="ARBA" id="ARBA00011969"/>
    </source>
</evidence>
<evidence type="ECO:0000313" key="20">
    <source>
        <dbReference type="Proteomes" id="UP000009328"/>
    </source>
</evidence>
<name>K0KVX0_WICCF</name>
<evidence type="ECO:0000256" key="5">
    <source>
        <dbReference type="ARBA" id="ARBA00012649"/>
    </source>
</evidence>
<dbReference type="InterPro" id="IPR001296">
    <property type="entry name" value="Glyco_trans_1"/>
</dbReference>
<dbReference type="AlphaFoldDB" id="K0KVX0"/>
<dbReference type="GO" id="GO:0102704">
    <property type="term" value="F:GDP-Man:Man(2)GlcNAc(2)-PP-Dol alpha-1,6-mannosyltransferase activity"/>
    <property type="evidence" value="ECO:0007669"/>
    <property type="project" value="UniProtKB-UniRule"/>
</dbReference>
<dbReference type="GO" id="GO:0005789">
    <property type="term" value="C:endoplasmic reticulum membrane"/>
    <property type="evidence" value="ECO:0007669"/>
    <property type="project" value="UniProtKB-SubCell"/>
</dbReference>
<comment type="catalytic activity">
    <reaction evidence="14 16">
        <text>a beta-D-Man-(1-&gt;4)-beta-D-GlcNAc-(1-&gt;4)-alpha-D-GlcNAc-diphospho-di-trans,poly-cis-dolichol + GDP-alpha-D-mannose = an alpha-D-Man-(1-&gt;3)-beta-D-Man-(1-&gt;4)-beta-D-GlcNAc-(1-&gt;4)-alpha-D-GlcNAc-diphospho-di-trans,poly-cis-dolichol + GDP + H(+)</text>
        <dbReference type="Rhea" id="RHEA:29515"/>
        <dbReference type="Rhea" id="RHEA-COMP:19511"/>
        <dbReference type="Rhea" id="RHEA-COMP:19513"/>
        <dbReference type="ChEBI" id="CHEBI:15378"/>
        <dbReference type="ChEBI" id="CHEBI:57527"/>
        <dbReference type="ChEBI" id="CHEBI:58189"/>
        <dbReference type="ChEBI" id="CHEBI:58472"/>
        <dbReference type="ChEBI" id="CHEBI:132510"/>
        <dbReference type="EC" id="2.4.1.132"/>
    </reaction>
    <physiologicalReaction direction="left-to-right" evidence="14 16">
        <dbReference type="Rhea" id="RHEA:29516"/>
    </physiologicalReaction>
</comment>
<feature type="domain" description="Glycosyltransferase subfamily 4-like N-terminal" evidence="18">
    <location>
        <begin position="12"/>
        <end position="195"/>
    </location>
</feature>
<evidence type="ECO:0000256" key="14">
    <source>
        <dbReference type="ARBA" id="ARBA00045103"/>
    </source>
</evidence>
<reference evidence="19 20" key="1">
    <citation type="journal article" date="2012" name="Eukaryot. Cell">
        <title>Draft genome sequence of Wickerhamomyces ciferrii NRRL Y-1031 F-60-10.</title>
        <authorList>
            <person name="Schneider J."/>
            <person name="Andrea H."/>
            <person name="Blom J."/>
            <person name="Jaenicke S."/>
            <person name="Ruckert C."/>
            <person name="Schorsch C."/>
            <person name="Szczepanowski R."/>
            <person name="Farwick M."/>
            <person name="Goesmann A."/>
            <person name="Puhler A."/>
            <person name="Schaffer S."/>
            <person name="Tauch A."/>
            <person name="Kohler T."/>
            <person name="Brinkrolf K."/>
        </authorList>
    </citation>
    <scope>NUCLEOTIDE SEQUENCE [LARGE SCALE GENOMIC DNA]</scope>
    <source>
        <strain evidence="20">ATCC 14091 / BCRC 22168 / CBS 111 / JCM 3599 / NBRC 0793 / NRRL Y-1031 F-60-10</strain>
    </source>
</reference>
<evidence type="ECO:0000259" key="17">
    <source>
        <dbReference type="Pfam" id="PF00534"/>
    </source>
</evidence>
<keyword evidence="20" id="KW-1185">Reference proteome</keyword>
<accession>K0KVX0</accession>
<keyword evidence="12 16" id="KW-0472">Membrane</keyword>
<dbReference type="EC" id="2.4.1.257" evidence="4 16"/>
<sequence length="498" mass="57090">MRIAFIHPDLGIGGAERLIVDAALGLQNEGHEVQMFTSHCDKTHCFEELADGTLKVKVYGDFLPTNLLGRLMIVFATLRQLVLVLKLIISGEISEYDLFIVDQLSFCLPLLHLFKESRSKTLFYCHFPDQLLARRESFLKKLYRIPFDILEQFTTSTADSIVVNSNFTKTMYDKTFPYIKDFNIPDVIYPCVDLSKETITKETETIFNGIIGSKTEYFLSVNRFEKYKNIELAINSFNKFLESNPNSKVKLVVSGGYDKNFEGNKNYLKHLQDLVSRSNLLNSVVVFNNQYEEFSNNIDQDINVIFLPSISSNLKELLLTNTKLLLYTPSFEHFGIVPLEAMKFGIPVIAINNGGPVETIKSIDEDPENGVGWLEPSEPELWAKKLEQSLTIPKNKLISNGLKQLNSNFTLKVMTQDFEKQILKTLKKPNQSYFWEKLIYIWRLPIFIIARTYFKINAILVWGLTGITFLPGGIFQIIASVALISFYLVAPEYFDRYE</sequence>
<keyword evidence="11 16" id="KW-1133">Transmembrane helix</keyword>
<dbReference type="Pfam" id="PF00534">
    <property type="entry name" value="Glycos_transf_1"/>
    <property type="match status" value="1"/>
</dbReference>
<keyword evidence="10 16" id="KW-0256">Endoplasmic reticulum</keyword>
<comment type="similarity">
    <text evidence="16">Belongs to the glycosyltransferase group 1 family.</text>
</comment>
<feature type="transmembrane region" description="Helical" evidence="16">
    <location>
        <begin position="434"/>
        <end position="454"/>
    </location>
</feature>
<dbReference type="HOGENOM" id="CLU_030619_1_0_1"/>
<evidence type="ECO:0000256" key="9">
    <source>
        <dbReference type="ARBA" id="ARBA00022692"/>
    </source>
</evidence>
<dbReference type="FunCoup" id="K0KVX0">
    <property type="interactions" value="740"/>
</dbReference>
<evidence type="ECO:0000256" key="8">
    <source>
        <dbReference type="ARBA" id="ARBA00022679"/>
    </source>
</evidence>
<evidence type="ECO:0000256" key="1">
    <source>
        <dbReference type="ARBA" id="ARBA00003142"/>
    </source>
</evidence>
<evidence type="ECO:0000256" key="12">
    <source>
        <dbReference type="ARBA" id="ARBA00023136"/>
    </source>
</evidence>
<evidence type="ECO:0000256" key="13">
    <source>
        <dbReference type="ARBA" id="ARBA00023180"/>
    </source>
</evidence>
<dbReference type="EMBL" id="CAIF01000206">
    <property type="protein sequence ID" value="CCH45649.1"/>
    <property type="molecule type" value="Genomic_DNA"/>
</dbReference>
<evidence type="ECO:0000256" key="2">
    <source>
        <dbReference type="ARBA" id="ARBA00004586"/>
    </source>
</evidence>
<keyword evidence="8 16" id="KW-0808">Transferase</keyword>
<feature type="domain" description="Glycosyl transferase family 1" evidence="17">
    <location>
        <begin position="208"/>
        <end position="395"/>
    </location>
</feature>
<dbReference type="InterPro" id="IPR028098">
    <property type="entry name" value="Glyco_trans_4-like_N"/>
</dbReference>
<proteinExistence type="inferred from homology"/>
<gene>
    <name evidence="19" type="ORF">BN7_5234</name>
</gene>
<dbReference type="FunFam" id="3.40.50.2000:FF:000222">
    <property type="entry name" value="Alpha-1,3-mannosyltransferase ALG2"/>
    <property type="match status" value="1"/>
</dbReference>
<keyword evidence="9 16" id="KW-0812">Transmembrane</keyword>
<evidence type="ECO:0000259" key="18">
    <source>
        <dbReference type="Pfam" id="PF13439"/>
    </source>
</evidence>
<dbReference type="CDD" id="cd03805">
    <property type="entry name" value="GT4_ALG2-like"/>
    <property type="match status" value="1"/>
</dbReference>
<organism evidence="19 20">
    <name type="scientific">Wickerhamomyces ciferrii (strain ATCC 14091 / BCRC 22168 / CBS 111 / JCM 3599 / NBRC 0793 / NRRL Y-1031 F-60-10)</name>
    <name type="common">Yeast</name>
    <name type="synonym">Pichia ciferrii</name>
    <dbReference type="NCBI Taxonomy" id="1206466"/>
    <lineage>
        <taxon>Eukaryota</taxon>
        <taxon>Fungi</taxon>
        <taxon>Dikarya</taxon>
        <taxon>Ascomycota</taxon>
        <taxon>Saccharomycotina</taxon>
        <taxon>Saccharomycetes</taxon>
        <taxon>Phaffomycetales</taxon>
        <taxon>Wickerhamomycetaceae</taxon>
        <taxon>Wickerhamomyces</taxon>
    </lineage>
</organism>
<dbReference type="EC" id="2.4.1.132" evidence="5 16"/>
<comment type="caution">
    <text evidence="19">The sequence shown here is derived from an EMBL/GenBank/DDBJ whole genome shotgun (WGS) entry which is preliminary data.</text>
</comment>